<dbReference type="InterPro" id="IPR027417">
    <property type="entry name" value="P-loop_NTPase"/>
</dbReference>
<sequence>MSIVLVRQAIAEFLGRTDPEVLCVRGKWGVGKTYTWSTALEAAHAHKRVKLSRYSYVSLFGVNSLDELKLSIFENVITFSDGLKKADLDTLDAYVSKIGSWRKLARIAQSIPVVKNFVGNEIGGLVSFMTIRDQIICIDDLERRGQKLDVSDVLGLISYLREQRNCKIVLLLNDEQLTEQARQEFERNLEKVADVSLVFEPSPSDSASVGIKGSTETDELVKERCISLGITNIRVIKRIRKLVAALEPIVAEFDPAVFNTGTSSVVLFGWARDQPGEAPSLAFLRRRAPDLVGGAQNDVPPNEAAWNSLLEAYGYAWTDDLDQILMNGVKRGFFDPEAVKKAGKVVHDKVVASKADGAFESAWSAYHDSFADNGNEVLDGIYASFIKNVQYISPVNLNGTVALFKELGRPVQAKEMVDHYMKERQEPRGFFDLDEYPFADNVTDPDVRAAFEARLAEAPEAHDVKAVLSSIKGGWTEEAIAILATTSPEEYAKIFKAHSGQELRRLLSNAFQFDRISNATDQMKEIPQRVRAGLMKIGQESAINARRVKRFGVNVPPAQGADMAHGKED</sequence>
<organism evidence="2 3">
    <name type="scientific">Rhizobium multihospitium</name>
    <dbReference type="NCBI Taxonomy" id="410764"/>
    <lineage>
        <taxon>Bacteria</taxon>
        <taxon>Pseudomonadati</taxon>
        <taxon>Pseudomonadota</taxon>
        <taxon>Alphaproteobacteria</taxon>
        <taxon>Hyphomicrobiales</taxon>
        <taxon>Rhizobiaceae</taxon>
        <taxon>Rhizobium/Agrobacterium group</taxon>
        <taxon>Rhizobium</taxon>
    </lineage>
</organism>
<dbReference type="InterPro" id="IPR011646">
    <property type="entry name" value="KAP_P-loop"/>
</dbReference>
<proteinExistence type="predicted"/>
<evidence type="ECO:0000313" key="2">
    <source>
        <dbReference type="EMBL" id="SCB50303.1"/>
    </source>
</evidence>
<evidence type="ECO:0000313" key="3">
    <source>
        <dbReference type="Proteomes" id="UP000199101"/>
    </source>
</evidence>
<accession>A0A1C3XDG0</accession>
<name>A0A1C3XDG0_9HYPH</name>
<dbReference type="STRING" id="410764.GA0061103_0805"/>
<evidence type="ECO:0000259" key="1">
    <source>
        <dbReference type="Pfam" id="PF07693"/>
    </source>
</evidence>
<dbReference type="Proteomes" id="UP000199101">
    <property type="component" value="Unassembled WGS sequence"/>
</dbReference>
<dbReference type="EMBL" id="FMAG01000015">
    <property type="protein sequence ID" value="SCB50303.1"/>
    <property type="molecule type" value="Genomic_DNA"/>
</dbReference>
<dbReference type="AlphaFoldDB" id="A0A1C3XDG0"/>
<dbReference type="RefSeq" id="WP_092720141.1">
    <property type="nucleotide sequence ID" value="NZ_FMAG01000015.1"/>
</dbReference>
<feature type="domain" description="KAP NTPase" evidence="1">
    <location>
        <begin position="18"/>
        <end position="189"/>
    </location>
</feature>
<dbReference type="SUPFAM" id="SSF52540">
    <property type="entry name" value="P-loop containing nucleoside triphosphate hydrolases"/>
    <property type="match status" value="1"/>
</dbReference>
<protein>
    <recommendedName>
        <fullName evidence="1">KAP NTPase domain-containing protein</fullName>
    </recommendedName>
</protein>
<keyword evidence="3" id="KW-1185">Reference proteome</keyword>
<dbReference type="Gene3D" id="3.40.50.300">
    <property type="entry name" value="P-loop containing nucleotide triphosphate hydrolases"/>
    <property type="match status" value="1"/>
</dbReference>
<dbReference type="OrthoDB" id="88903at2"/>
<dbReference type="Pfam" id="PF07693">
    <property type="entry name" value="KAP_NTPase"/>
    <property type="match status" value="1"/>
</dbReference>
<reference evidence="3" key="1">
    <citation type="submission" date="2016-08" db="EMBL/GenBank/DDBJ databases">
        <authorList>
            <person name="Varghese N."/>
            <person name="Submissions Spin"/>
        </authorList>
    </citation>
    <scope>NUCLEOTIDE SEQUENCE [LARGE SCALE GENOMIC DNA]</scope>
    <source>
        <strain evidence="3">HAMBI 2975</strain>
    </source>
</reference>
<gene>
    <name evidence="2" type="ORF">GA0061103_0805</name>
</gene>